<evidence type="ECO:0000313" key="5">
    <source>
        <dbReference type="Proteomes" id="UP001597131"/>
    </source>
</evidence>
<dbReference type="Gene3D" id="3.20.20.370">
    <property type="entry name" value="Glycoside hydrolase/deacetylase"/>
    <property type="match status" value="1"/>
</dbReference>
<dbReference type="Proteomes" id="UP001597131">
    <property type="component" value="Unassembled WGS sequence"/>
</dbReference>
<dbReference type="CDD" id="cd10917">
    <property type="entry name" value="CE4_NodB_like_6s_7s"/>
    <property type="match status" value="1"/>
</dbReference>
<dbReference type="SUPFAM" id="SSF88713">
    <property type="entry name" value="Glycoside hydrolase/deacetylase"/>
    <property type="match status" value="1"/>
</dbReference>
<dbReference type="InterPro" id="IPR002509">
    <property type="entry name" value="NODB_dom"/>
</dbReference>
<keyword evidence="2 4" id="KW-0378">Hydrolase</keyword>
<evidence type="ECO:0000259" key="3">
    <source>
        <dbReference type="PROSITE" id="PS51677"/>
    </source>
</evidence>
<proteinExistence type="predicted"/>
<dbReference type="Pfam" id="PF01522">
    <property type="entry name" value="Polysacc_deac_1"/>
    <property type="match status" value="1"/>
</dbReference>
<evidence type="ECO:0000256" key="1">
    <source>
        <dbReference type="ARBA" id="ARBA00022723"/>
    </source>
</evidence>
<comment type="caution">
    <text evidence="4">The sequence shown here is derived from an EMBL/GenBank/DDBJ whole genome shotgun (WGS) entry which is preliminary data.</text>
</comment>
<gene>
    <name evidence="4" type="ORF">ACFQ3Q_00790</name>
</gene>
<feature type="domain" description="NodB homology" evidence="3">
    <location>
        <begin position="27"/>
        <end position="206"/>
    </location>
</feature>
<evidence type="ECO:0000256" key="2">
    <source>
        <dbReference type="ARBA" id="ARBA00022801"/>
    </source>
</evidence>
<reference evidence="5" key="1">
    <citation type="journal article" date="2019" name="Int. J. Syst. Evol. Microbiol.">
        <title>The Global Catalogue of Microorganisms (GCM) 10K type strain sequencing project: providing services to taxonomists for standard genome sequencing and annotation.</title>
        <authorList>
            <consortium name="The Broad Institute Genomics Platform"/>
            <consortium name="The Broad Institute Genome Sequencing Center for Infectious Disease"/>
            <person name="Wu L."/>
            <person name="Ma J."/>
        </authorList>
    </citation>
    <scope>NUCLEOTIDE SEQUENCE [LARGE SCALE GENOMIC DNA]</scope>
    <source>
        <strain evidence="5">CCUG 64793</strain>
    </source>
</reference>
<dbReference type="RefSeq" id="WP_380741975.1">
    <property type="nucleotide sequence ID" value="NZ_JBHTLI010000001.1"/>
</dbReference>
<keyword evidence="5" id="KW-1185">Reference proteome</keyword>
<accession>A0ABW3NNL7</accession>
<organism evidence="4 5">
    <name type="scientific">Salegentibacter chungangensis</name>
    <dbReference type="NCBI Taxonomy" id="1335724"/>
    <lineage>
        <taxon>Bacteria</taxon>
        <taxon>Pseudomonadati</taxon>
        <taxon>Bacteroidota</taxon>
        <taxon>Flavobacteriia</taxon>
        <taxon>Flavobacteriales</taxon>
        <taxon>Flavobacteriaceae</taxon>
        <taxon>Salegentibacter</taxon>
    </lineage>
</organism>
<dbReference type="PANTHER" id="PTHR10587">
    <property type="entry name" value="GLYCOSYL TRANSFERASE-RELATED"/>
    <property type="match status" value="1"/>
</dbReference>
<dbReference type="InterPro" id="IPR011330">
    <property type="entry name" value="Glyco_hydro/deAcase_b/a-brl"/>
</dbReference>
<name>A0ABW3NNL7_9FLAO</name>
<dbReference type="PANTHER" id="PTHR10587:SF133">
    <property type="entry name" value="CHITIN DEACETYLASE 1-RELATED"/>
    <property type="match status" value="1"/>
</dbReference>
<evidence type="ECO:0000313" key="4">
    <source>
        <dbReference type="EMBL" id="MFD1094271.1"/>
    </source>
</evidence>
<dbReference type="EMBL" id="JBHTLI010000001">
    <property type="protein sequence ID" value="MFD1094271.1"/>
    <property type="molecule type" value="Genomic_DNA"/>
</dbReference>
<dbReference type="InterPro" id="IPR050248">
    <property type="entry name" value="Polysacc_deacetylase_ArnD"/>
</dbReference>
<dbReference type="GO" id="GO:0016787">
    <property type="term" value="F:hydrolase activity"/>
    <property type="evidence" value="ECO:0007669"/>
    <property type="project" value="UniProtKB-KW"/>
</dbReference>
<sequence>MSRFLAKYPAVLKWLYPNRLSRLNTRKTIYLTFDDGPVPEVTPWVLEQLKKHQAKATFFCIGENIKKHPEVYKAVLAEGHKTANHTYNHFDGWKTGLQDYIKNTQKTEELLKQPEENKLFRPPFGKIKNNQASELVKEGYKIVMWDVISWDFNGKTSAEDCLENVLKHTVEGSIIVFHDSLKAKKNLEVVLPQVLKYYSEKGMNFESL</sequence>
<dbReference type="PROSITE" id="PS51677">
    <property type="entry name" value="NODB"/>
    <property type="match status" value="1"/>
</dbReference>
<dbReference type="EC" id="3.-.-.-" evidence="4"/>
<protein>
    <submittedName>
        <fullName evidence="4">Polysaccharide deacetylase family protein</fullName>
        <ecNumber evidence="4">3.-.-.-</ecNumber>
    </submittedName>
</protein>
<keyword evidence="1" id="KW-0479">Metal-binding</keyword>